<dbReference type="Gene3D" id="3.30.379.10">
    <property type="entry name" value="Chitobiase/beta-hexosaminidase domain 2-like"/>
    <property type="match status" value="1"/>
</dbReference>
<keyword evidence="13" id="KW-1185">Reference proteome</keyword>
<gene>
    <name evidence="12" type="ORF">QLS97_13250</name>
</gene>
<name>A0AAW6TTN8_9FLAO</name>
<evidence type="ECO:0000256" key="1">
    <source>
        <dbReference type="ARBA" id="ARBA00001231"/>
    </source>
</evidence>
<keyword evidence="7" id="KW-0732">Signal</keyword>
<dbReference type="Proteomes" id="UP001228643">
    <property type="component" value="Unassembled WGS sequence"/>
</dbReference>
<proteinExistence type="inferred from homology"/>
<evidence type="ECO:0000313" key="13">
    <source>
        <dbReference type="Proteomes" id="UP001228643"/>
    </source>
</evidence>
<dbReference type="EMBL" id="JASCRY010000004">
    <property type="protein sequence ID" value="MDI5950617.1"/>
    <property type="molecule type" value="Genomic_DNA"/>
</dbReference>
<reference evidence="12 13" key="1">
    <citation type="submission" date="2023-04" db="EMBL/GenBank/DDBJ databases">
        <title>Two novel species of Flavobacterium.</title>
        <authorList>
            <person name="Liu Q."/>
            <person name="Xin Y.-H."/>
        </authorList>
    </citation>
    <scope>NUCLEOTIDE SEQUENCE [LARGE SCALE GENOMIC DNA]</scope>
    <source>
        <strain evidence="12 13">LB2P87</strain>
    </source>
</reference>
<evidence type="ECO:0000259" key="9">
    <source>
        <dbReference type="Pfam" id="PF00754"/>
    </source>
</evidence>
<dbReference type="InterPro" id="IPR008979">
    <property type="entry name" value="Galactose-bd-like_sf"/>
</dbReference>
<dbReference type="InterPro" id="IPR015882">
    <property type="entry name" value="HEX_bac_N"/>
</dbReference>
<evidence type="ECO:0000256" key="2">
    <source>
        <dbReference type="ARBA" id="ARBA00006285"/>
    </source>
</evidence>
<dbReference type="Pfam" id="PF00728">
    <property type="entry name" value="Glyco_hydro_20"/>
    <property type="match status" value="1"/>
</dbReference>
<dbReference type="SUPFAM" id="SSF51445">
    <property type="entry name" value="(Trans)glycosidases"/>
    <property type="match status" value="1"/>
</dbReference>
<feature type="chain" id="PRO_5043947403" description="beta-N-acetylhexosaminidase" evidence="7">
    <location>
        <begin position="30"/>
        <end position="773"/>
    </location>
</feature>
<keyword evidence="5" id="KW-0326">Glycosidase</keyword>
<dbReference type="SUPFAM" id="SSF55545">
    <property type="entry name" value="beta-N-acetylhexosaminidase-like domain"/>
    <property type="match status" value="1"/>
</dbReference>
<dbReference type="Pfam" id="PF13290">
    <property type="entry name" value="CHB_HEX_C_1"/>
    <property type="match status" value="1"/>
</dbReference>
<evidence type="ECO:0000256" key="7">
    <source>
        <dbReference type="SAM" id="SignalP"/>
    </source>
</evidence>
<sequence>MNSIIKQTVTALRSSVLLFLLLASMVVNAQQQPSIIPKPVDLKMGNGNFTIDGNTAIQYKKSQKELKATADFLASYIKNISRFSLKSNKAAAKKVEFVIEKSIQDEGYQLTVSPTAIVIKASSPKGIFYGIQSILQTLPAIRTNAALEVPVMQVNDYPRFKWRGMHLDVSRHFFGPDMIKEYIDLMASYKINVFHWHLVDDQGWRIEIKKYPKLTEIGAWRVDYTNLNWRERPQAKEGEKPTYGGFYTQEQIKEIVKYASERNITIVPEIEMPGHVASAIASYPQLSCTQQPQLPLTGGNYINMASNYCAGNEAVFSFLQDVLSEVLMLFPSTYIHLGGDEVDKAPWKKCSRCQERMKSEGLKDEEELQSYFMKRMEKFIISNNRKMIGWDEILEGGLAPEAAVMSWRGEAGGIEAAKMKHNVVMTPGSPCYFDHYQAGPEGEPFAIGGFNTVKRVYDYEPIPKELKTEDAKYVLGAQGNVWTEFITTTEHLEYMVLPRMVALAEVLWSPKENKNWDNFNERLQYHFKGYAQKGLHYSPGNFTVNIKPSSQNGQLMVSLYSEALNGQIRYTKDGTEPTLQSEKYEKPIAIKSSLVLKASTVVDGQIKGLQAAKQNFVMHKAVGSSVQYINPVSQYYLADGPNSLTDGVRGTNAVGKYWHGFSGKDMIATIDLGQAKTIENISLGCLQNYSDWIFLPQSVKFEVSTDGKVFKEIKTVNNPVDINQKSAVHNFSATFTQEKVRYIRVTAKNNLCPLGHSGAGKPGWLFADEIIVE</sequence>
<dbReference type="GO" id="GO:0005975">
    <property type="term" value="P:carbohydrate metabolic process"/>
    <property type="evidence" value="ECO:0007669"/>
    <property type="project" value="InterPro"/>
</dbReference>
<evidence type="ECO:0000256" key="4">
    <source>
        <dbReference type="ARBA" id="ARBA00022801"/>
    </source>
</evidence>
<dbReference type="Pfam" id="PF02838">
    <property type="entry name" value="Glyco_hydro_20b"/>
    <property type="match status" value="1"/>
</dbReference>
<dbReference type="Gene3D" id="2.60.120.260">
    <property type="entry name" value="Galactose-binding domain-like"/>
    <property type="match status" value="1"/>
</dbReference>
<dbReference type="Pfam" id="PF00754">
    <property type="entry name" value="F5_F8_type_C"/>
    <property type="match status" value="1"/>
</dbReference>
<dbReference type="SUPFAM" id="SSF49785">
    <property type="entry name" value="Galactose-binding domain-like"/>
    <property type="match status" value="1"/>
</dbReference>
<feature type="domain" description="F5/8 type C" evidence="9">
    <location>
        <begin position="636"/>
        <end position="749"/>
    </location>
</feature>
<dbReference type="InterPro" id="IPR029018">
    <property type="entry name" value="Hex-like_dom2"/>
</dbReference>
<dbReference type="Gene3D" id="3.20.20.80">
    <property type="entry name" value="Glycosidases"/>
    <property type="match status" value="1"/>
</dbReference>
<keyword evidence="4" id="KW-0378">Hydrolase</keyword>
<feature type="active site" description="Proton donor" evidence="6">
    <location>
        <position position="341"/>
    </location>
</feature>
<dbReference type="GO" id="GO:0016020">
    <property type="term" value="C:membrane"/>
    <property type="evidence" value="ECO:0007669"/>
    <property type="project" value="TreeGrafter"/>
</dbReference>
<feature type="signal peptide" evidence="7">
    <location>
        <begin position="1"/>
        <end position="29"/>
    </location>
</feature>
<comment type="catalytic activity">
    <reaction evidence="1">
        <text>Hydrolysis of terminal non-reducing N-acetyl-D-hexosamine residues in N-acetyl-beta-D-hexosaminides.</text>
        <dbReference type="EC" id="3.2.1.52"/>
    </reaction>
</comment>
<evidence type="ECO:0000259" key="8">
    <source>
        <dbReference type="Pfam" id="PF00728"/>
    </source>
</evidence>
<evidence type="ECO:0000256" key="6">
    <source>
        <dbReference type="PIRSR" id="PIRSR625705-1"/>
    </source>
</evidence>
<evidence type="ECO:0000313" key="12">
    <source>
        <dbReference type="EMBL" id="MDI5950617.1"/>
    </source>
</evidence>
<evidence type="ECO:0000256" key="3">
    <source>
        <dbReference type="ARBA" id="ARBA00012663"/>
    </source>
</evidence>
<feature type="domain" description="Glycoside hydrolase family 20 catalytic" evidence="8">
    <location>
        <begin position="160"/>
        <end position="510"/>
    </location>
</feature>
<comment type="caution">
    <text evidence="12">The sequence shown here is derived from an EMBL/GenBank/DDBJ whole genome shotgun (WGS) entry which is preliminary data.</text>
</comment>
<dbReference type="PRINTS" id="PR00738">
    <property type="entry name" value="GLHYDRLASE20"/>
</dbReference>
<dbReference type="InterPro" id="IPR059177">
    <property type="entry name" value="GH29D-like_dom"/>
</dbReference>
<dbReference type="GO" id="GO:0004563">
    <property type="term" value="F:beta-N-acetylhexosaminidase activity"/>
    <property type="evidence" value="ECO:0007669"/>
    <property type="project" value="UniProtKB-EC"/>
</dbReference>
<evidence type="ECO:0000259" key="10">
    <source>
        <dbReference type="Pfam" id="PF02838"/>
    </source>
</evidence>
<comment type="similarity">
    <text evidence="2">Belongs to the glycosyl hydrolase 20 family.</text>
</comment>
<protein>
    <recommendedName>
        <fullName evidence="3">beta-N-acetylhexosaminidase</fullName>
        <ecNumber evidence="3">3.2.1.52</ecNumber>
    </recommendedName>
</protein>
<dbReference type="GO" id="GO:0030203">
    <property type="term" value="P:glycosaminoglycan metabolic process"/>
    <property type="evidence" value="ECO:0007669"/>
    <property type="project" value="TreeGrafter"/>
</dbReference>
<dbReference type="AlphaFoldDB" id="A0AAW6TTN8"/>
<dbReference type="PANTHER" id="PTHR22600">
    <property type="entry name" value="BETA-HEXOSAMINIDASE"/>
    <property type="match status" value="1"/>
</dbReference>
<organism evidence="12 13">
    <name type="scientific">Flavobacterium yafengii</name>
    <dbReference type="NCBI Taxonomy" id="3041253"/>
    <lineage>
        <taxon>Bacteria</taxon>
        <taxon>Pseudomonadati</taxon>
        <taxon>Bacteroidota</taxon>
        <taxon>Flavobacteriia</taxon>
        <taxon>Flavobacteriales</taxon>
        <taxon>Flavobacteriaceae</taxon>
        <taxon>Flavobacterium</taxon>
    </lineage>
</organism>
<dbReference type="CDD" id="cd06563">
    <property type="entry name" value="GH20_chitobiase-like"/>
    <property type="match status" value="1"/>
</dbReference>
<dbReference type="InterPro" id="IPR025705">
    <property type="entry name" value="Beta_hexosaminidase_sua/sub"/>
</dbReference>
<feature type="domain" description="Beta-hexosaminidase bacterial type N-terminal" evidence="10">
    <location>
        <begin position="32"/>
        <end position="157"/>
    </location>
</feature>
<evidence type="ECO:0000259" key="11">
    <source>
        <dbReference type="Pfam" id="PF13290"/>
    </source>
</evidence>
<feature type="domain" description="GH29D-like beta-sandwich" evidence="11">
    <location>
        <begin position="553"/>
        <end position="605"/>
    </location>
</feature>
<dbReference type="InterPro" id="IPR000421">
    <property type="entry name" value="FA58C"/>
</dbReference>
<accession>A0AAW6TTN8</accession>
<evidence type="ECO:0000256" key="5">
    <source>
        <dbReference type="ARBA" id="ARBA00023295"/>
    </source>
</evidence>
<dbReference type="InterPro" id="IPR015883">
    <property type="entry name" value="Glyco_hydro_20_cat"/>
</dbReference>
<dbReference type="InterPro" id="IPR017853">
    <property type="entry name" value="GH"/>
</dbReference>
<dbReference type="PANTHER" id="PTHR22600:SF57">
    <property type="entry name" value="BETA-N-ACETYLHEXOSAMINIDASE"/>
    <property type="match status" value="1"/>
</dbReference>
<dbReference type="EC" id="3.2.1.52" evidence="3"/>
<dbReference type="RefSeq" id="WP_282717316.1">
    <property type="nucleotide sequence ID" value="NZ_JASCRY010000004.1"/>
</dbReference>